<dbReference type="InterPro" id="IPR045054">
    <property type="entry name" value="P4HA-like"/>
</dbReference>
<dbReference type="EMBL" id="CAJNNV010013586">
    <property type="protein sequence ID" value="CAE8601825.1"/>
    <property type="molecule type" value="Genomic_DNA"/>
</dbReference>
<dbReference type="GO" id="GO:0004656">
    <property type="term" value="F:procollagen-proline 4-dioxygenase activity"/>
    <property type="evidence" value="ECO:0007669"/>
    <property type="project" value="TreeGrafter"/>
</dbReference>
<accession>A0A813EQE4</accession>
<comment type="caution">
    <text evidence="7">The sequence shown here is derived from an EMBL/GenBank/DDBJ whole genome shotgun (WGS) entry which is preliminary data.</text>
</comment>
<dbReference type="Gene3D" id="2.60.120.620">
    <property type="entry name" value="q2cbj1_9rhob like domain"/>
    <property type="match status" value="1"/>
</dbReference>
<dbReference type="PANTHER" id="PTHR10869">
    <property type="entry name" value="PROLYL 4-HYDROXYLASE ALPHA SUBUNIT"/>
    <property type="match status" value="1"/>
</dbReference>
<proteinExistence type="predicted"/>
<dbReference type="SMART" id="SM00702">
    <property type="entry name" value="P4Hc"/>
    <property type="match status" value="1"/>
</dbReference>
<dbReference type="GO" id="GO:0005783">
    <property type="term" value="C:endoplasmic reticulum"/>
    <property type="evidence" value="ECO:0007669"/>
    <property type="project" value="TreeGrafter"/>
</dbReference>
<organism evidence="7 8">
    <name type="scientific">Polarella glacialis</name>
    <name type="common">Dinoflagellate</name>
    <dbReference type="NCBI Taxonomy" id="89957"/>
    <lineage>
        <taxon>Eukaryota</taxon>
        <taxon>Sar</taxon>
        <taxon>Alveolata</taxon>
        <taxon>Dinophyceae</taxon>
        <taxon>Suessiales</taxon>
        <taxon>Suessiaceae</taxon>
        <taxon>Polarella</taxon>
    </lineage>
</organism>
<evidence type="ECO:0000259" key="6">
    <source>
        <dbReference type="SMART" id="SM00702"/>
    </source>
</evidence>
<evidence type="ECO:0000256" key="4">
    <source>
        <dbReference type="ARBA" id="ARBA00023002"/>
    </source>
</evidence>
<name>A0A813EQE4_POLGL</name>
<keyword evidence="2" id="KW-0479">Metal-binding</keyword>
<comment type="cofactor">
    <cofactor evidence="1">
        <name>L-ascorbate</name>
        <dbReference type="ChEBI" id="CHEBI:38290"/>
    </cofactor>
</comment>
<reference evidence="7" key="1">
    <citation type="submission" date="2021-02" db="EMBL/GenBank/DDBJ databases">
        <authorList>
            <person name="Dougan E. K."/>
            <person name="Rhodes N."/>
            <person name="Thang M."/>
            <person name="Chan C."/>
        </authorList>
    </citation>
    <scope>NUCLEOTIDE SEQUENCE</scope>
</reference>
<evidence type="ECO:0000256" key="5">
    <source>
        <dbReference type="ARBA" id="ARBA00023004"/>
    </source>
</evidence>
<dbReference type="AlphaFoldDB" id="A0A813EQE4"/>
<dbReference type="OMA" id="FKPHRDG"/>
<keyword evidence="5" id="KW-0408">Iron</keyword>
<dbReference type="Proteomes" id="UP000654075">
    <property type="component" value="Unassembled WGS sequence"/>
</dbReference>
<evidence type="ECO:0000256" key="1">
    <source>
        <dbReference type="ARBA" id="ARBA00001961"/>
    </source>
</evidence>
<dbReference type="PANTHER" id="PTHR10869:SF247">
    <property type="entry name" value="FE2OG DIOXYGENASE DOMAIN-CONTAINING PROTEIN"/>
    <property type="match status" value="1"/>
</dbReference>
<keyword evidence="8" id="KW-1185">Reference proteome</keyword>
<dbReference type="GO" id="GO:0031418">
    <property type="term" value="F:L-ascorbic acid binding"/>
    <property type="evidence" value="ECO:0007669"/>
    <property type="project" value="InterPro"/>
</dbReference>
<evidence type="ECO:0000313" key="8">
    <source>
        <dbReference type="Proteomes" id="UP000654075"/>
    </source>
</evidence>
<gene>
    <name evidence="7" type="ORF">PGLA1383_LOCUS20099</name>
</gene>
<evidence type="ECO:0000313" key="7">
    <source>
        <dbReference type="EMBL" id="CAE8601825.1"/>
    </source>
</evidence>
<dbReference type="GO" id="GO:0005506">
    <property type="term" value="F:iron ion binding"/>
    <property type="evidence" value="ECO:0007669"/>
    <property type="project" value="InterPro"/>
</dbReference>
<sequence>MRIARVCRRASSSMFQVAAREVGQERSDLPLWAARESSAAEAFAFLSEPPAREVAWREVPGVRGGFQLLDLLSAEECRGFIDILDSLGFHSDAAVSLPYNFRHMTNCNLVVPEEVDARLFERCRRLLPDVAGHPPLGLNAKFRCYRYAAGDYFRPHTDGAWPGSRFRDGQYLADAYGDRMSQFTFLILLGDGYEGGSTSFYPVTKTPLGGALCFPHGFHPDSPLHGGSEVLSGIKYIVRSEVLYSSEALKDLTRARHDAGKL</sequence>
<evidence type="ECO:0000256" key="3">
    <source>
        <dbReference type="ARBA" id="ARBA00022964"/>
    </source>
</evidence>
<keyword evidence="4" id="KW-0560">Oxidoreductase</keyword>
<feature type="domain" description="Prolyl 4-hydroxylase alpha subunit" evidence="6">
    <location>
        <begin position="63"/>
        <end position="243"/>
    </location>
</feature>
<evidence type="ECO:0000256" key="2">
    <source>
        <dbReference type="ARBA" id="ARBA00022723"/>
    </source>
</evidence>
<keyword evidence="3" id="KW-0223">Dioxygenase</keyword>
<dbReference type="OrthoDB" id="69177at2759"/>
<protein>
    <recommendedName>
        <fullName evidence="6">Prolyl 4-hydroxylase alpha subunit domain-containing protein</fullName>
    </recommendedName>
</protein>
<dbReference type="InterPro" id="IPR006620">
    <property type="entry name" value="Pro_4_hyd_alph"/>
</dbReference>